<sequence length="262" mass="28221">MSTSVLLSMEEGLATLTLSRPERKNALNRQVFEQLGDALNQLRSNPQVKALLLTGAGSDFCSGGDINNMGGEVEASARQATMTDANRVLVSLMEFDRPVIAAVDGVAFGAGFSLALAADFVIASERARFCMAFARIGAVADMGASYTLPRIVGYQKAKEIIYCARELSAQDALALGIVLETHPPEAFLDRAREIARSMGNMSPTAFGMSKRLLGRTFESTLQAQLDAEASAQTLAMTSAYFHAATARFLHKEPPMYEWPTTP</sequence>
<keyword evidence="2" id="KW-0576">Peroxisome</keyword>
<organism evidence="5 6">
    <name type="scientific">Pseudomonas putida</name>
    <name type="common">Arthrobacter siderocapsulatus</name>
    <dbReference type="NCBI Taxonomy" id="303"/>
    <lineage>
        <taxon>Bacteria</taxon>
        <taxon>Pseudomonadati</taxon>
        <taxon>Pseudomonadota</taxon>
        <taxon>Gammaproteobacteria</taxon>
        <taxon>Pseudomonadales</taxon>
        <taxon>Pseudomonadaceae</taxon>
        <taxon>Pseudomonas</taxon>
    </lineage>
</organism>
<evidence type="ECO:0000256" key="3">
    <source>
        <dbReference type="ARBA" id="ARBA00023235"/>
    </source>
</evidence>
<dbReference type="InterPro" id="IPR051053">
    <property type="entry name" value="ECH/Chromodomain_protein"/>
</dbReference>
<dbReference type="GO" id="GO:0004165">
    <property type="term" value="F:delta(3)-delta(2)-enoyl-CoA isomerase activity"/>
    <property type="evidence" value="ECO:0007669"/>
    <property type="project" value="UniProtKB-ARBA"/>
</dbReference>
<dbReference type="PROSITE" id="PS00166">
    <property type="entry name" value="ENOYL_COA_HYDRATASE"/>
    <property type="match status" value="1"/>
</dbReference>
<evidence type="ECO:0000256" key="1">
    <source>
        <dbReference type="ARBA" id="ARBA00004275"/>
    </source>
</evidence>
<evidence type="ECO:0000256" key="2">
    <source>
        <dbReference type="ARBA" id="ARBA00023140"/>
    </source>
</evidence>
<dbReference type="Gene3D" id="3.90.226.10">
    <property type="entry name" value="2-enoyl-CoA Hydratase, Chain A, domain 1"/>
    <property type="match status" value="1"/>
</dbReference>
<comment type="similarity">
    <text evidence="4">Belongs to the enoyl-CoA hydratase/isomerase family.</text>
</comment>
<dbReference type="Proteomes" id="UP000250299">
    <property type="component" value="Chromosome"/>
</dbReference>
<protein>
    <submittedName>
        <fullName evidence="5">Enoyl-CoA hydratase/isomerase family protein</fullName>
    </submittedName>
</protein>
<dbReference type="PANTHER" id="PTHR43684">
    <property type="match status" value="1"/>
</dbReference>
<comment type="subcellular location">
    <subcellularLocation>
        <location evidence="1">Peroxisome</location>
    </subcellularLocation>
</comment>
<accession>A0A2Z4RDK1</accession>
<proteinExistence type="inferred from homology"/>
<dbReference type="Pfam" id="PF00378">
    <property type="entry name" value="ECH_1"/>
    <property type="match status" value="1"/>
</dbReference>
<dbReference type="OrthoDB" id="9777711at2"/>
<dbReference type="InterPro" id="IPR001753">
    <property type="entry name" value="Enoyl-CoA_hydra/iso"/>
</dbReference>
<dbReference type="CDD" id="cd06558">
    <property type="entry name" value="crotonase-like"/>
    <property type="match status" value="1"/>
</dbReference>
<dbReference type="EMBL" id="CP029693">
    <property type="protein sequence ID" value="AWY38986.1"/>
    <property type="molecule type" value="Genomic_DNA"/>
</dbReference>
<name>A0A2Z4RDK1_PSEPU</name>
<dbReference type="InterPro" id="IPR029045">
    <property type="entry name" value="ClpP/crotonase-like_dom_sf"/>
</dbReference>
<keyword evidence="3 5" id="KW-0413">Isomerase</keyword>
<reference evidence="5 6" key="1">
    <citation type="submission" date="2018-05" db="EMBL/GenBank/DDBJ databases">
        <title>Whole genome sequence of Pseudomonas putida JBC17.</title>
        <authorList>
            <person name="Lee Y.H."/>
            <person name="David K."/>
        </authorList>
    </citation>
    <scope>NUCLEOTIDE SEQUENCE [LARGE SCALE GENOMIC DNA]</scope>
    <source>
        <strain evidence="5 6">JBC17</strain>
    </source>
</reference>
<gene>
    <name evidence="5" type="ORF">DKY63_03270</name>
</gene>
<dbReference type="InterPro" id="IPR018376">
    <property type="entry name" value="Enoyl-CoA_hyd/isom_CS"/>
</dbReference>
<evidence type="ECO:0000313" key="6">
    <source>
        <dbReference type="Proteomes" id="UP000250299"/>
    </source>
</evidence>
<dbReference type="SUPFAM" id="SSF52096">
    <property type="entry name" value="ClpP/crotonase"/>
    <property type="match status" value="1"/>
</dbReference>
<evidence type="ECO:0000256" key="4">
    <source>
        <dbReference type="RuleBase" id="RU003707"/>
    </source>
</evidence>
<dbReference type="PANTHER" id="PTHR43684:SF1">
    <property type="entry name" value="ENOYL-COA DELTA ISOMERASE 2"/>
    <property type="match status" value="1"/>
</dbReference>
<evidence type="ECO:0000313" key="5">
    <source>
        <dbReference type="EMBL" id="AWY38986.1"/>
    </source>
</evidence>
<dbReference type="AlphaFoldDB" id="A0A2Z4RDK1"/>